<feature type="signal peptide" evidence="9">
    <location>
        <begin position="1"/>
        <end position="22"/>
    </location>
</feature>
<dbReference type="InterPro" id="IPR036942">
    <property type="entry name" value="Beta-barrel_TonB_sf"/>
</dbReference>
<feature type="domain" description="TonB-dependent receptor plug" evidence="10">
    <location>
        <begin position="122"/>
        <end position="226"/>
    </location>
</feature>
<dbReference type="PANTHER" id="PTHR30069">
    <property type="entry name" value="TONB-DEPENDENT OUTER MEMBRANE RECEPTOR"/>
    <property type="match status" value="1"/>
</dbReference>
<comment type="subcellular location">
    <subcellularLocation>
        <location evidence="1 8">Cell outer membrane</location>
        <topology evidence="1 8">Multi-pass membrane protein</topology>
    </subcellularLocation>
</comment>
<dbReference type="Gene3D" id="2.40.170.20">
    <property type="entry name" value="TonB-dependent receptor, beta-barrel domain"/>
    <property type="match status" value="1"/>
</dbReference>
<dbReference type="RefSeq" id="WP_038987891.1">
    <property type="nucleotide sequence ID" value="NZ_FNYS01000007.1"/>
</dbReference>
<evidence type="ECO:0000256" key="2">
    <source>
        <dbReference type="ARBA" id="ARBA00022448"/>
    </source>
</evidence>
<dbReference type="PROSITE" id="PS52016">
    <property type="entry name" value="TONB_DEPENDENT_REC_3"/>
    <property type="match status" value="1"/>
</dbReference>
<dbReference type="InterPro" id="IPR012910">
    <property type="entry name" value="Plug_dom"/>
</dbReference>
<evidence type="ECO:0000256" key="6">
    <source>
        <dbReference type="ARBA" id="ARBA00023136"/>
    </source>
</evidence>
<reference evidence="11 13" key="1">
    <citation type="submission" date="2016-01" db="EMBL/GenBank/DDBJ databases">
        <title>Whole genome sequencing of Myroides marinus L41.</title>
        <authorList>
            <person name="Hong K.W."/>
        </authorList>
    </citation>
    <scope>NUCLEOTIDE SEQUENCE [LARGE SCALE GENOMIC DNA]</scope>
    <source>
        <strain evidence="11 13">L41</strain>
    </source>
</reference>
<keyword evidence="2 8" id="KW-0813">Transport</keyword>
<keyword evidence="3 8" id="KW-1134">Transmembrane beta strand</keyword>
<sequence>MRPFKEIFFCFLLLLLPSLLSAQGTVGKVKGIVLDSQSTPVIGVSVTIKGSTTGVQTDLDGKFELQYKEGQHTLIFSYVGLLEESRNVQFNSSPKSLTVVMKDEASVLDDVVVSVKGKVDALKEQAFAVSAVDMKKLANSTFDLNQILNKSSGIKVRQQGGVGSDYNFSVNGMSGKAVKFFIDGVPLEMLGKGVDMNTLPVNMAQRVEIYKGVVPVHLSTDAMGGAVDIITSGNSKDYLDASYTTGSFNTHKVNLNGQLKDKSTGIIMRLNSFYNYSDNDYTMRNMKIYNPSAEKYEYRDVKRFNDRYKSMFVMAEFGIEDKSWADMLFVGVSHSLFDKQIQTGSNQDIVYGGVNQDGSANNYFLKYKKKDLINGRFDVNYYVGLSKSLDKGTDTLMRKYSWDGSYVPSAASELGSPSLSRQNRDRVFSQLTTEFRLGDFHKVNFNHMLDYVKNRSYNELHESKYDVYPTKMTKQIFSFNYQQDWFDRRWTNVFFAKYYLVDLEKTVFNSSTRKDKLVSSQSGDWGYGIASTFKITKEFGLKASFEKSYRLLEPEEIFGDGISVTSNLNLRPENSYNYNFGMYYSQRFNDHFVRVDAAGYIRDTKDYIYTVPNLFNSTFKYENLSNIFTRGVEAEFNYQYKNIVNVMANITYNYAYDNTKYANGSDNVESATYKKEVPNQPWLYGNIDVSIGQDNLFQKDSRIELTYGVSITEWFYKNWQSYGNKKNIPTIPRQTLHDVGINYSVAKGKYNFALNCTNIGNALAYDNFKLQKQGRAFYFKFRYSLK</sequence>
<dbReference type="InterPro" id="IPR037066">
    <property type="entry name" value="Plug_dom_sf"/>
</dbReference>
<keyword evidence="7 8" id="KW-0998">Cell outer membrane</keyword>
<evidence type="ECO:0000256" key="8">
    <source>
        <dbReference type="PROSITE-ProRule" id="PRU01360"/>
    </source>
</evidence>
<keyword evidence="4 8" id="KW-0812">Transmembrane</keyword>
<dbReference type="Pfam" id="PF13715">
    <property type="entry name" value="CarbopepD_reg_2"/>
    <property type="match status" value="1"/>
</dbReference>
<keyword evidence="6 8" id="KW-0472">Membrane</keyword>
<reference evidence="12 14" key="2">
    <citation type="submission" date="2016-10" db="EMBL/GenBank/DDBJ databases">
        <authorList>
            <person name="de Groot N.N."/>
        </authorList>
    </citation>
    <scope>NUCLEOTIDE SEQUENCE [LARGE SCALE GENOMIC DNA]</scope>
    <source>
        <strain evidence="12 14">DSM 23048</strain>
    </source>
</reference>
<dbReference type="Proteomes" id="UP000183077">
    <property type="component" value="Unassembled WGS sequence"/>
</dbReference>
<evidence type="ECO:0000256" key="9">
    <source>
        <dbReference type="SAM" id="SignalP"/>
    </source>
</evidence>
<accession>A0A163Z3V9</accession>
<dbReference type="GO" id="GO:0044718">
    <property type="term" value="P:siderophore transmembrane transport"/>
    <property type="evidence" value="ECO:0007669"/>
    <property type="project" value="TreeGrafter"/>
</dbReference>
<feature type="chain" id="PRO_5015051802" evidence="9">
    <location>
        <begin position="23"/>
        <end position="786"/>
    </location>
</feature>
<dbReference type="GO" id="GO:0015344">
    <property type="term" value="F:siderophore uptake transmembrane transporter activity"/>
    <property type="evidence" value="ECO:0007669"/>
    <property type="project" value="TreeGrafter"/>
</dbReference>
<dbReference type="PANTHER" id="PTHR30069:SF29">
    <property type="entry name" value="HEMOGLOBIN AND HEMOGLOBIN-HAPTOGLOBIN-BINDING PROTEIN 1-RELATED"/>
    <property type="match status" value="1"/>
</dbReference>
<proteinExistence type="inferred from homology"/>
<dbReference type="EMBL" id="LQNU01000054">
    <property type="protein sequence ID" value="KZE80933.1"/>
    <property type="molecule type" value="Genomic_DNA"/>
</dbReference>
<evidence type="ECO:0000256" key="4">
    <source>
        <dbReference type="ARBA" id="ARBA00022692"/>
    </source>
</evidence>
<name>A0A163Z3V9_9FLAO</name>
<evidence type="ECO:0000313" key="13">
    <source>
        <dbReference type="Proteomes" id="UP000076630"/>
    </source>
</evidence>
<dbReference type="AlphaFoldDB" id="A0A163Z3V9"/>
<evidence type="ECO:0000259" key="10">
    <source>
        <dbReference type="Pfam" id="PF07715"/>
    </source>
</evidence>
<dbReference type="InterPro" id="IPR039426">
    <property type="entry name" value="TonB-dep_rcpt-like"/>
</dbReference>
<dbReference type="Proteomes" id="UP000076630">
    <property type="component" value="Unassembled WGS sequence"/>
</dbReference>
<keyword evidence="5 9" id="KW-0732">Signal</keyword>
<dbReference type="Pfam" id="PF07715">
    <property type="entry name" value="Plug"/>
    <property type="match status" value="1"/>
</dbReference>
<evidence type="ECO:0000256" key="1">
    <source>
        <dbReference type="ARBA" id="ARBA00004571"/>
    </source>
</evidence>
<evidence type="ECO:0000256" key="3">
    <source>
        <dbReference type="ARBA" id="ARBA00022452"/>
    </source>
</evidence>
<dbReference type="SUPFAM" id="SSF49464">
    <property type="entry name" value="Carboxypeptidase regulatory domain-like"/>
    <property type="match status" value="1"/>
</dbReference>
<dbReference type="EMBL" id="FNYS01000007">
    <property type="protein sequence ID" value="SEI94486.1"/>
    <property type="molecule type" value="Genomic_DNA"/>
</dbReference>
<dbReference type="Gene3D" id="2.170.130.10">
    <property type="entry name" value="TonB-dependent receptor, plug domain"/>
    <property type="match status" value="1"/>
</dbReference>
<dbReference type="GO" id="GO:0009279">
    <property type="term" value="C:cell outer membrane"/>
    <property type="evidence" value="ECO:0007669"/>
    <property type="project" value="UniProtKB-SubCell"/>
</dbReference>
<dbReference type="InterPro" id="IPR008969">
    <property type="entry name" value="CarboxyPept-like_regulatory"/>
</dbReference>
<keyword evidence="11" id="KW-0675">Receptor</keyword>
<evidence type="ECO:0000313" key="12">
    <source>
        <dbReference type="EMBL" id="SEI94486.1"/>
    </source>
</evidence>
<evidence type="ECO:0000313" key="11">
    <source>
        <dbReference type="EMBL" id="KZE80933.1"/>
    </source>
</evidence>
<evidence type="ECO:0000256" key="5">
    <source>
        <dbReference type="ARBA" id="ARBA00022729"/>
    </source>
</evidence>
<dbReference type="GeneID" id="82257101"/>
<dbReference type="SUPFAM" id="SSF56935">
    <property type="entry name" value="Porins"/>
    <property type="match status" value="1"/>
</dbReference>
<evidence type="ECO:0000313" key="14">
    <source>
        <dbReference type="Proteomes" id="UP000183077"/>
    </source>
</evidence>
<protein>
    <submittedName>
        <fullName evidence="12">Outer membrane receptor proteins, mostly Fe transport</fullName>
    </submittedName>
    <submittedName>
        <fullName evidence="11">TonB-dependent receptor</fullName>
    </submittedName>
</protein>
<dbReference type="Gene3D" id="2.60.40.1120">
    <property type="entry name" value="Carboxypeptidase-like, regulatory domain"/>
    <property type="match status" value="1"/>
</dbReference>
<keyword evidence="13" id="KW-1185">Reference proteome</keyword>
<evidence type="ECO:0000256" key="7">
    <source>
        <dbReference type="ARBA" id="ARBA00023237"/>
    </source>
</evidence>
<gene>
    <name evidence="11" type="ORF">AV926_09150</name>
    <name evidence="12" type="ORF">SAMN04488018_107118</name>
</gene>
<comment type="similarity">
    <text evidence="8">Belongs to the TonB-dependent receptor family.</text>
</comment>
<dbReference type="OrthoDB" id="9812892at2"/>
<organism evidence="11 13">
    <name type="scientific">Myroides marinus</name>
    <dbReference type="NCBI Taxonomy" id="703342"/>
    <lineage>
        <taxon>Bacteria</taxon>
        <taxon>Pseudomonadati</taxon>
        <taxon>Bacteroidota</taxon>
        <taxon>Flavobacteriia</taxon>
        <taxon>Flavobacteriales</taxon>
        <taxon>Flavobacteriaceae</taxon>
        <taxon>Myroides</taxon>
    </lineage>
</organism>